<evidence type="ECO:0000256" key="1">
    <source>
        <dbReference type="SAM" id="MobiDB-lite"/>
    </source>
</evidence>
<comment type="caution">
    <text evidence="2">The sequence shown here is derived from an EMBL/GenBank/DDBJ whole genome shotgun (WGS) entry which is preliminary data.</text>
</comment>
<evidence type="ECO:0000313" key="2">
    <source>
        <dbReference type="EMBL" id="CAJ1932551.1"/>
    </source>
</evidence>
<proteinExistence type="predicted"/>
<feature type="compositionally biased region" description="Low complexity" evidence="1">
    <location>
        <begin position="200"/>
        <end position="212"/>
    </location>
</feature>
<dbReference type="EMBL" id="CAKOGP040000224">
    <property type="protein sequence ID" value="CAJ1932551.1"/>
    <property type="molecule type" value="Genomic_DNA"/>
</dbReference>
<name>A0AAD2CGW0_9STRA</name>
<dbReference type="Proteomes" id="UP001295423">
    <property type="component" value="Unassembled WGS sequence"/>
</dbReference>
<evidence type="ECO:0000313" key="3">
    <source>
        <dbReference type="Proteomes" id="UP001295423"/>
    </source>
</evidence>
<keyword evidence="3" id="KW-1185">Reference proteome</keyword>
<feature type="region of interest" description="Disordered" evidence="1">
    <location>
        <begin position="187"/>
        <end position="263"/>
    </location>
</feature>
<gene>
    <name evidence="2" type="ORF">CYCCA115_LOCUS2893</name>
</gene>
<dbReference type="AlphaFoldDB" id="A0AAD2CGW0"/>
<organism evidence="2 3">
    <name type="scientific">Cylindrotheca closterium</name>
    <dbReference type="NCBI Taxonomy" id="2856"/>
    <lineage>
        <taxon>Eukaryota</taxon>
        <taxon>Sar</taxon>
        <taxon>Stramenopiles</taxon>
        <taxon>Ochrophyta</taxon>
        <taxon>Bacillariophyta</taxon>
        <taxon>Bacillariophyceae</taxon>
        <taxon>Bacillariophycidae</taxon>
        <taxon>Bacillariales</taxon>
        <taxon>Bacillariaceae</taxon>
        <taxon>Cylindrotheca</taxon>
    </lineage>
</organism>
<accession>A0AAD2CGW0</accession>
<sequence>MAPLMREEQQQESQQPQEQLASDRFSNCSNDSDSSPSSSHRRVRIRFNHTPQVETIESKDDFTPSELSASWYSGEEKRAMYEDYEKIVMRMEAGRRPKKNTTYRGLENFSETNSAQLDEIVHACIDAVMDDQDRQWAENGNEADWDSFREVSLQVSLQSASLAYKMAEYDEREARKAYIAMAKEEFERQQGKEVQQDDASVGTEVTEVTTSTMAQDVKSNHHKIVSPLKLGGRSKKSSKATNKNGKNRPPKARSSGSRKTLGDALENLNKKKAVYNDKLRDREFQPKVLRVR</sequence>
<feature type="compositionally biased region" description="Low complexity" evidence="1">
    <location>
        <begin position="11"/>
        <end position="38"/>
    </location>
</feature>
<feature type="region of interest" description="Disordered" evidence="1">
    <location>
        <begin position="1"/>
        <end position="66"/>
    </location>
</feature>
<reference evidence="2" key="1">
    <citation type="submission" date="2023-08" db="EMBL/GenBank/DDBJ databases">
        <authorList>
            <person name="Audoor S."/>
            <person name="Bilcke G."/>
        </authorList>
    </citation>
    <scope>NUCLEOTIDE SEQUENCE</scope>
</reference>
<protein>
    <submittedName>
        <fullName evidence="2">Uncharacterized protein</fullName>
    </submittedName>
</protein>